<dbReference type="Proteomes" id="UP000190667">
    <property type="component" value="Unassembled WGS sequence"/>
</dbReference>
<dbReference type="EMBL" id="MRUL01000004">
    <property type="protein sequence ID" value="OON40519.1"/>
    <property type="molecule type" value="Genomic_DNA"/>
</dbReference>
<dbReference type="STRING" id="1926881.BTJ39_08930"/>
<dbReference type="RefSeq" id="WP_078002332.1">
    <property type="nucleotide sequence ID" value="NZ_MRUL01000004.1"/>
</dbReference>
<comment type="caution">
    <text evidence="3">The sequence shown here is derived from an EMBL/GenBank/DDBJ whole genome shotgun (WGS) entry which is preliminary data.</text>
</comment>
<gene>
    <name evidence="3" type="ORF">BTJ39_08930</name>
</gene>
<reference evidence="3 4" key="1">
    <citation type="submission" date="2016-12" db="EMBL/GenBank/DDBJ databases">
        <title>Izhakiella australiana sp. nov. of genus Izhakiella isolated from Australian desert.</title>
        <authorList>
            <person name="Ji M."/>
        </authorList>
    </citation>
    <scope>NUCLEOTIDE SEQUENCE [LARGE SCALE GENOMIC DNA]</scope>
    <source>
        <strain evidence="3 4">D4N98</strain>
    </source>
</reference>
<dbReference type="SUPFAM" id="SSF53474">
    <property type="entry name" value="alpha/beta-Hydrolases"/>
    <property type="match status" value="1"/>
</dbReference>
<dbReference type="InterPro" id="IPR013094">
    <property type="entry name" value="AB_hydrolase_3"/>
</dbReference>
<protein>
    <recommendedName>
        <fullName evidence="2">Alpha/beta hydrolase fold-3 domain-containing protein</fullName>
    </recommendedName>
</protein>
<evidence type="ECO:0000313" key="4">
    <source>
        <dbReference type="Proteomes" id="UP000190667"/>
    </source>
</evidence>
<dbReference type="InterPro" id="IPR029058">
    <property type="entry name" value="AB_hydrolase_fold"/>
</dbReference>
<dbReference type="Gene3D" id="3.40.50.1820">
    <property type="entry name" value="alpha/beta hydrolase"/>
    <property type="match status" value="1"/>
</dbReference>
<dbReference type="PANTHER" id="PTHR48081">
    <property type="entry name" value="AB HYDROLASE SUPERFAMILY PROTEIN C4A8.06C"/>
    <property type="match status" value="1"/>
</dbReference>
<feature type="domain" description="Alpha/beta hydrolase fold-3" evidence="2">
    <location>
        <begin position="129"/>
        <end position="281"/>
    </location>
</feature>
<dbReference type="AlphaFoldDB" id="A0A1S8YMZ2"/>
<keyword evidence="1" id="KW-0378">Hydrolase</keyword>
<organism evidence="3 4">
    <name type="scientific">Izhakiella australiensis</name>
    <dbReference type="NCBI Taxonomy" id="1926881"/>
    <lineage>
        <taxon>Bacteria</taxon>
        <taxon>Pseudomonadati</taxon>
        <taxon>Pseudomonadota</taxon>
        <taxon>Gammaproteobacteria</taxon>
        <taxon>Enterobacterales</taxon>
        <taxon>Erwiniaceae</taxon>
        <taxon>Izhakiella</taxon>
    </lineage>
</organism>
<proteinExistence type="predicted"/>
<sequence>MNRRKFIQGALVSCFSLRFPHSIASGLSGADEGIDIALWPGLPPGGGGPAGAPLRSPVGALTHISRPSLTLLPSARAGGKAVLVAAGGGYKRIGMAREAWPAARWLQRQGYNAYILCYRLPGEGWHDGVSVALQDARRALRVIRSREKQLSVLGFSAGGHLMGMAINARRLGHYPSQDDIDKLPASADAAALIYPVISLERPWTHTATHRMLVGPEASDRQNALWSVQRHVSPATPPIFLVQAEDDPIANPHNSLLMAEACQQAKVPVELHMYRSGGHGFAMGRAGTPVAAWPEAYRQWLSRVMPG</sequence>
<dbReference type="InterPro" id="IPR050300">
    <property type="entry name" value="GDXG_lipolytic_enzyme"/>
</dbReference>
<dbReference type="Pfam" id="PF07859">
    <property type="entry name" value="Abhydrolase_3"/>
    <property type="match status" value="1"/>
</dbReference>
<keyword evidence="4" id="KW-1185">Reference proteome</keyword>
<dbReference type="GO" id="GO:0016787">
    <property type="term" value="F:hydrolase activity"/>
    <property type="evidence" value="ECO:0007669"/>
    <property type="project" value="UniProtKB-KW"/>
</dbReference>
<accession>A0A1S8YMZ2</accession>
<evidence type="ECO:0000259" key="2">
    <source>
        <dbReference type="Pfam" id="PF07859"/>
    </source>
</evidence>
<evidence type="ECO:0000256" key="1">
    <source>
        <dbReference type="ARBA" id="ARBA00022801"/>
    </source>
</evidence>
<name>A0A1S8YMZ2_9GAMM</name>
<evidence type="ECO:0000313" key="3">
    <source>
        <dbReference type="EMBL" id="OON40519.1"/>
    </source>
</evidence>
<dbReference type="OrthoDB" id="9771666at2"/>
<dbReference type="PANTHER" id="PTHR48081:SF6">
    <property type="entry name" value="PEPTIDASE S9 PROLYL OLIGOPEPTIDASE CATALYTIC DOMAIN-CONTAINING PROTEIN"/>
    <property type="match status" value="1"/>
</dbReference>